<name>A0A150H116_GONPE</name>
<evidence type="ECO:0000313" key="3">
    <source>
        <dbReference type="Proteomes" id="UP000075714"/>
    </source>
</evidence>
<dbReference type="EMBL" id="LSYV01000004">
    <property type="protein sequence ID" value="KXZ55260.1"/>
    <property type="molecule type" value="Genomic_DNA"/>
</dbReference>
<evidence type="ECO:0000313" key="2">
    <source>
        <dbReference type="EMBL" id="KXZ55260.1"/>
    </source>
</evidence>
<protein>
    <submittedName>
        <fullName evidence="2">Uncharacterized protein</fullName>
    </submittedName>
</protein>
<dbReference type="Proteomes" id="UP000075714">
    <property type="component" value="Unassembled WGS sequence"/>
</dbReference>
<comment type="caution">
    <text evidence="2">The sequence shown here is derived from an EMBL/GenBank/DDBJ whole genome shotgun (WGS) entry which is preliminary data.</text>
</comment>
<feature type="region of interest" description="Disordered" evidence="1">
    <location>
        <begin position="1"/>
        <end position="20"/>
    </location>
</feature>
<keyword evidence="3" id="KW-1185">Reference proteome</keyword>
<organism evidence="2 3">
    <name type="scientific">Gonium pectorale</name>
    <name type="common">Green alga</name>
    <dbReference type="NCBI Taxonomy" id="33097"/>
    <lineage>
        <taxon>Eukaryota</taxon>
        <taxon>Viridiplantae</taxon>
        <taxon>Chlorophyta</taxon>
        <taxon>core chlorophytes</taxon>
        <taxon>Chlorophyceae</taxon>
        <taxon>CS clade</taxon>
        <taxon>Chlamydomonadales</taxon>
        <taxon>Volvocaceae</taxon>
        <taxon>Gonium</taxon>
    </lineage>
</organism>
<accession>A0A150H116</accession>
<dbReference type="AlphaFoldDB" id="A0A150H116"/>
<evidence type="ECO:0000256" key="1">
    <source>
        <dbReference type="SAM" id="MobiDB-lite"/>
    </source>
</evidence>
<sequence length="62" mass="6413">MVRAERSEKKADKRGGFESGDAIYVEDELPELGRRALGALAAAAARAAAGSMTAPLPPARST</sequence>
<proteinExistence type="predicted"/>
<reference evidence="3" key="1">
    <citation type="journal article" date="2016" name="Nat. Commun.">
        <title>The Gonium pectorale genome demonstrates co-option of cell cycle regulation during the evolution of multicellularity.</title>
        <authorList>
            <person name="Hanschen E.R."/>
            <person name="Marriage T.N."/>
            <person name="Ferris P.J."/>
            <person name="Hamaji T."/>
            <person name="Toyoda A."/>
            <person name="Fujiyama A."/>
            <person name="Neme R."/>
            <person name="Noguchi H."/>
            <person name="Minakuchi Y."/>
            <person name="Suzuki M."/>
            <person name="Kawai-Toyooka H."/>
            <person name="Smith D.R."/>
            <person name="Sparks H."/>
            <person name="Anderson J."/>
            <person name="Bakaric R."/>
            <person name="Luria V."/>
            <person name="Karger A."/>
            <person name="Kirschner M.W."/>
            <person name="Durand P.M."/>
            <person name="Michod R.E."/>
            <person name="Nozaki H."/>
            <person name="Olson B.J."/>
        </authorList>
    </citation>
    <scope>NUCLEOTIDE SEQUENCE [LARGE SCALE GENOMIC DNA]</scope>
    <source>
        <strain evidence="3">NIES-2863</strain>
    </source>
</reference>
<feature type="compositionally biased region" description="Basic and acidic residues" evidence="1">
    <location>
        <begin position="1"/>
        <end position="16"/>
    </location>
</feature>
<gene>
    <name evidence="2" type="ORF">GPECTOR_3g399</name>
</gene>